<evidence type="ECO:0000313" key="6">
    <source>
        <dbReference type="EMBL" id="BCD98433.1"/>
    </source>
</evidence>
<keyword evidence="2 4" id="KW-0442">Lipid degradation</keyword>
<feature type="domain" description="PNPLA" evidence="5">
    <location>
        <begin position="6"/>
        <end position="218"/>
    </location>
</feature>
<dbReference type="RefSeq" id="WP_236982759.1">
    <property type="nucleotide sequence ID" value="NZ_AP023086.1"/>
</dbReference>
<dbReference type="GO" id="GO:0016787">
    <property type="term" value="F:hydrolase activity"/>
    <property type="evidence" value="ECO:0007669"/>
    <property type="project" value="UniProtKB-UniRule"/>
</dbReference>
<dbReference type="Proteomes" id="UP001320119">
    <property type="component" value="Chromosome"/>
</dbReference>
<dbReference type="InterPro" id="IPR050301">
    <property type="entry name" value="NTE"/>
</dbReference>
<dbReference type="Gene3D" id="3.40.1090.10">
    <property type="entry name" value="Cytosolic phospholipase A2 catalytic domain"/>
    <property type="match status" value="1"/>
</dbReference>
<sequence>MAANALILSGGGARAAYQAGVLLALSELLPCLENPFPIICGTSAGAINALAMAAHPGTFNQSAQDLAQTWRELEVEKVYKTGWGDLTKGLFKVAGSLFHQGVARGKPLGLLDNSPLRDLLSGVIPFDNIQNRVDAGLLEAVCVTALGYSSGESVSFFQGNPALRGWRRARRVGTPSLLTVEHLLASSAIPAVFPAVPLNKEFFGDGAMRQLAPLSPALHLGASRMFVIGVSHNPMKTRWFKPKRALDHPPSIAQILGQMFNSAFIDTLEGDLEHLDRTNMLLKLAADKELCEKTYNLRPVDTLVITPSKPIDKIAGRRVRDLPKSLRFFMRAVGATARGGGASVASYLLFSHQYCNELMELGYQDAMWEKAAIEDFFSHPCRLPE</sequence>
<dbReference type="InterPro" id="IPR002641">
    <property type="entry name" value="PNPLA_dom"/>
</dbReference>
<dbReference type="InterPro" id="IPR016035">
    <property type="entry name" value="Acyl_Trfase/lysoPLipase"/>
</dbReference>
<protein>
    <submittedName>
        <fullName evidence="6">NTE family protein</fullName>
    </submittedName>
</protein>
<dbReference type="EMBL" id="AP023086">
    <property type="protein sequence ID" value="BCD98433.1"/>
    <property type="molecule type" value="Genomic_DNA"/>
</dbReference>
<keyword evidence="3 4" id="KW-0443">Lipid metabolism</keyword>
<dbReference type="KEGG" id="marq:MARGE09_P2634"/>
<dbReference type="AlphaFoldDB" id="A0AAN2BKU0"/>
<gene>
    <name evidence="6" type="ORF">MARGE09_P2634</name>
</gene>
<feature type="active site" description="Nucleophile" evidence="4">
    <location>
        <position position="43"/>
    </location>
</feature>
<dbReference type="PANTHER" id="PTHR14226:SF57">
    <property type="entry name" value="BLR7027 PROTEIN"/>
    <property type="match status" value="1"/>
</dbReference>
<evidence type="ECO:0000256" key="3">
    <source>
        <dbReference type="ARBA" id="ARBA00023098"/>
    </source>
</evidence>
<name>A0AAN2BKU0_9GAMM</name>
<dbReference type="GO" id="GO:0016042">
    <property type="term" value="P:lipid catabolic process"/>
    <property type="evidence" value="ECO:0007669"/>
    <property type="project" value="UniProtKB-UniRule"/>
</dbReference>
<feature type="active site" description="Proton acceptor" evidence="4">
    <location>
        <position position="205"/>
    </location>
</feature>
<feature type="short sequence motif" description="DGA/G" evidence="4">
    <location>
        <begin position="205"/>
        <end position="207"/>
    </location>
</feature>
<evidence type="ECO:0000313" key="7">
    <source>
        <dbReference type="Proteomes" id="UP001320119"/>
    </source>
</evidence>
<evidence type="ECO:0000256" key="4">
    <source>
        <dbReference type="PROSITE-ProRule" id="PRU01161"/>
    </source>
</evidence>
<evidence type="ECO:0000256" key="1">
    <source>
        <dbReference type="ARBA" id="ARBA00022801"/>
    </source>
</evidence>
<evidence type="ECO:0000256" key="2">
    <source>
        <dbReference type="ARBA" id="ARBA00022963"/>
    </source>
</evidence>
<organism evidence="6 7">
    <name type="scientific">Marinagarivorans cellulosilyticus</name>
    <dbReference type="NCBI Taxonomy" id="2721545"/>
    <lineage>
        <taxon>Bacteria</taxon>
        <taxon>Pseudomonadati</taxon>
        <taxon>Pseudomonadota</taxon>
        <taxon>Gammaproteobacteria</taxon>
        <taxon>Cellvibrionales</taxon>
        <taxon>Cellvibrionaceae</taxon>
        <taxon>Marinagarivorans</taxon>
    </lineage>
</organism>
<proteinExistence type="predicted"/>
<dbReference type="SUPFAM" id="SSF52151">
    <property type="entry name" value="FabD/lysophospholipase-like"/>
    <property type="match status" value="1"/>
</dbReference>
<keyword evidence="7" id="KW-1185">Reference proteome</keyword>
<dbReference type="PANTHER" id="PTHR14226">
    <property type="entry name" value="NEUROPATHY TARGET ESTERASE/SWISS CHEESE D.MELANOGASTER"/>
    <property type="match status" value="1"/>
</dbReference>
<reference evidence="6 7" key="1">
    <citation type="journal article" date="2022" name="IScience">
        <title>An ultrasensitive nanofiber-based assay for enzymatic hydrolysis and deep-sea microbial degradation of cellulose.</title>
        <authorList>
            <person name="Tsudome M."/>
            <person name="Tachioka M."/>
            <person name="Miyazaki M."/>
            <person name="Uchimura K."/>
            <person name="Tsuda M."/>
            <person name="Takaki Y."/>
            <person name="Deguchi S."/>
        </authorList>
    </citation>
    <scope>NUCLEOTIDE SEQUENCE [LARGE SCALE GENOMIC DNA]</scope>
    <source>
        <strain evidence="6 7">GE09</strain>
    </source>
</reference>
<evidence type="ECO:0000259" key="5">
    <source>
        <dbReference type="PROSITE" id="PS51635"/>
    </source>
</evidence>
<feature type="short sequence motif" description="GXSXG" evidence="4">
    <location>
        <begin position="41"/>
        <end position="45"/>
    </location>
</feature>
<accession>A0AAN2BKU0</accession>
<comment type="caution">
    <text evidence="4">Lacks conserved residue(s) required for the propagation of feature annotation.</text>
</comment>
<dbReference type="Pfam" id="PF01734">
    <property type="entry name" value="Patatin"/>
    <property type="match status" value="1"/>
</dbReference>
<dbReference type="PROSITE" id="PS51635">
    <property type="entry name" value="PNPLA"/>
    <property type="match status" value="1"/>
</dbReference>
<keyword evidence="1 4" id="KW-0378">Hydrolase</keyword>